<proteinExistence type="predicted"/>
<keyword evidence="2" id="KW-1185">Reference proteome</keyword>
<feature type="non-terminal residue" evidence="1">
    <location>
        <position position="1"/>
    </location>
</feature>
<dbReference type="EMBL" id="QJKJ01006328">
    <property type="protein sequence ID" value="RDX87118.1"/>
    <property type="molecule type" value="Genomic_DNA"/>
</dbReference>
<sequence length="122" mass="14228">MDWAKEKIHNAFNGVNKSLCLKNIYLYRISLMKHETNKSIGHCMLSYRCEQSITLSAFEMPRNNLGKLVYNVDDNWITWIFQIKKTNQDGEDANGDGSVTSLMIWRFLVLMMTFTEMERGHG</sequence>
<evidence type="ECO:0000313" key="1">
    <source>
        <dbReference type="EMBL" id="RDX87118.1"/>
    </source>
</evidence>
<name>A0A371G986_MUCPR</name>
<dbReference type="Proteomes" id="UP000257109">
    <property type="component" value="Unassembled WGS sequence"/>
</dbReference>
<organism evidence="1 2">
    <name type="scientific">Mucuna pruriens</name>
    <name type="common">Velvet bean</name>
    <name type="synonym">Dolichos pruriens</name>
    <dbReference type="NCBI Taxonomy" id="157652"/>
    <lineage>
        <taxon>Eukaryota</taxon>
        <taxon>Viridiplantae</taxon>
        <taxon>Streptophyta</taxon>
        <taxon>Embryophyta</taxon>
        <taxon>Tracheophyta</taxon>
        <taxon>Spermatophyta</taxon>
        <taxon>Magnoliopsida</taxon>
        <taxon>eudicotyledons</taxon>
        <taxon>Gunneridae</taxon>
        <taxon>Pentapetalae</taxon>
        <taxon>rosids</taxon>
        <taxon>fabids</taxon>
        <taxon>Fabales</taxon>
        <taxon>Fabaceae</taxon>
        <taxon>Papilionoideae</taxon>
        <taxon>50 kb inversion clade</taxon>
        <taxon>NPAAA clade</taxon>
        <taxon>indigoferoid/millettioid clade</taxon>
        <taxon>Phaseoleae</taxon>
        <taxon>Mucuna</taxon>
    </lineage>
</organism>
<dbReference type="AlphaFoldDB" id="A0A371G986"/>
<protein>
    <submittedName>
        <fullName evidence="1">Uncharacterized protein</fullName>
    </submittedName>
</protein>
<comment type="caution">
    <text evidence="1">The sequence shown here is derived from an EMBL/GenBank/DDBJ whole genome shotgun (WGS) entry which is preliminary data.</text>
</comment>
<accession>A0A371G986</accession>
<gene>
    <name evidence="1" type="ORF">CR513_31454</name>
</gene>
<reference evidence="1" key="1">
    <citation type="submission" date="2018-05" db="EMBL/GenBank/DDBJ databases">
        <title>Draft genome of Mucuna pruriens seed.</title>
        <authorList>
            <person name="Nnadi N.E."/>
            <person name="Vos R."/>
            <person name="Hasami M.H."/>
            <person name="Devisetty U.K."/>
            <person name="Aguiy J.C."/>
        </authorList>
    </citation>
    <scope>NUCLEOTIDE SEQUENCE [LARGE SCALE GENOMIC DNA]</scope>
    <source>
        <strain evidence="1">JCA_2017</strain>
    </source>
</reference>
<evidence type="ECO:0000313" key="2">
    <source>
        <dbReference type="Proteomes" id="UP000257109"/>
    </source>
</evidence>